<dbReference type="Proteomes" id="UP001519460">
    <property type="component" value="Unassembled WGS sequence"/>
</dbReference>
<dbReference type="EMBL" id="JACVVK020000036">
    <property type="protein sequence ID" value="KAK7500565.1"/>
    <property type="molecule type" value="Genomic_DNA"/>
</dbReference>
<keyword evidence="2" id="KW-1185">Reference proteome</keyword>
<protein>
    <submittedName>
        <fullName evidence="1">Uncharacterized protein</fullName>
    </submittedName>
</protein>
<evidence type="ECO:0000313" key="1">
    <source>
        <dbReference type="EMBL" id="KAK7500565.1"/>
    </source>
</evidence>
<organism evidence="1 2">
    <name type="scientific">Batillaria attramentaria</name>
    <dbReference type="NCBI Taxonomy" id="370345"/>
    <lineage>
        <taxon>Eukaryota</taxon>
        <taxon>Metazoa</taxon>
        <taxon>Spiralia</taxon>
        <taxon>Lophotrochozoa</taxon>
        <taxon>Mollusca</taxon>
        <taxon>Gastropoda</taxon>
        <taxon>Caenogastropoda</taxon>
        <taxon>Sorbeoconcha</taxon>
        <taxon>Cerithioidea</taxon>
        <taxon>Batillariidae</taxon>
        <taxon>Batillaria</taxon>
    </lineage>
</organism>
<evidence type="ECO:0000313" key="2">
    <source>
        <dbReference type="Proteomes" id="UP001519460"/>
    </source>
</evidence>
<reference evidence="1 2" key="1">
    <citation type="journal article" date="2023" name="Sci. Data">
        <title>Genome assembly of the Korean intertidal mud-creeper Batillaria attramentaria.</title>
        <authorList>
            <person name="Patra A.K."/>
            <person name="Ho P.T."/>
            <person name="Jun S."/>
            <person name="Lee S.J."/>
            <person name="Kim Y."/>
            <person name="Won Y.J."/>
        </authorList>
    </citation>
    <scope>NUCLEOTIDE SEQUENCE [LARGE SCALE GENOMIC DNA]</scope>
    <source>
        <strain evidence="1">Wonlab-2016</strain>
    </source>
</reference>
<dbReference type="AlphaFoldDB" id="A0ABD0LMP0"/>
<name>A0ABD0LMP0_9CAEN</name>
<sequence>MFKSKAAANAMTKTSTRVVAPYPTIRPVLGGSGVRFSTSVDTRPSHRRKLSWQGLLKTLFARLFCGFPINPFAPHAARLESKQVNAIGVYARVLNIRCTPSEKCGKSTP</sequence>
<proteinExistence type="predicted"/>
<accession>A0ABD0LMP0</accession>
<comment type="caution">
    <text evidence="1">The sequence shown here is derived from an EMBL/GenBank/DDBJ whole genome shotgun (WGS) entry which is preliminary data.</text>
</comment>
<gene>
    <name evidence="1" type="ORF">BaRGS_00008140</name>
</gene>